<dbReference type="GeneID" id="107268429"/>
<accession>A0AAJ7BX97</accession>
<evidence type="ECO:0000313" key="3">
    <source>
        <dbReference type="Proteomes" id="UP000694920"/>
    </source>
</evidence>
<evidence type="ECO:0000256" key="2">
    <source>
        <dbReference type="SAM" id="SignalP"/>
    </source>
</evidence>
<evidence type="ECO:0000256" key="1">
    <source>
        <dbReference type="SAM" id="MobiDB-lite"/>
    </source>
</evidence>
<organism evidence="3 4">
    <name type="scientific">Cephus cinctus</name>
    <name type="common">Wheat stem sawfly</name>
    <dbReference type="NCBI Taxonomy" id="211228"/>
    <lineage>
        <taxon>Eukaryota</taxon>
        <taxon>Metazoa</taxon>
        <taxon>Ecdysozoa</taxon>
        <taxon>Arthropoda</taxon>
        <taxon>Hexapoda</taxon>
        <taxon>Insecta</taxon>
        <taxon>Pterygota</taxon>
        <taxon>Neoptera</taxon>
        <taxon>Endopterygota</taxon>
        <taxon>Hymenoptera</taxon>
        <taxon>Cephoidea</taxon>
        <taxon>Cephidae</taxon>
        <taxon>Cephus</taxon>
    </lineage>
</organism>
<protein>
    <submittedName>
        <fullName evidence="4">FMRFamide-related peptides</fullName>
    </submittedName>
</protein>
<feature type="region of interest" description="Disordered" evidence="1">
    <location>
        <begin position="45"/>
        <end position="65"/>
    </location>
</feature>
<keyword evidence="3" id="KW-1185">Reference proteome</keyword>
<keyword evidence="2" id="KW-0732">Signal</keyword>
<dbReference type="AlphaFoldDB" id="A0AAJ7BX97"/>
<name>A0AAJ7BX97_CEPCN</name>
<feature type="signal peptide" evidence="2">
    <location>
        <begin position="1"/>
        <end position="21"/>
    </location>
</feature>
<dbReference type="Proteomes" id="UP000694920">
    <property type="component" value="Unplaced"/>
</dbReference>
<evidence type="ECO:0000313" key="4">
    <source>
        <dbReference type="RefSeq" id="XP_015596675.1"/>
    </source>
</evidence>
<proteinExistence type="predicted"/>
<dbReference type="KEGG" id="ccin:107268429"/>
<sequence>MIARTLIYCLVVSYQCSVLLCSLLPNKDEGPINVYSGHQGFGYTGKRSAEVPEDPDSKERRSNMGSSFIRFGRSGVQDLETGYAGYSDDAFKAQRAARGRPENIIRFGRSGLKSLRGRKAERARRVLHADLQDLCVLPEDDLYLARIVSLCDALPEALDDATEVL</sequence>
<feature type="compositionally biased region" description="Basic and acidic residues" evidence="1">
    <location>
        <begin position="47"/>
        <end position="62"/>
    </location>
</feature>
<feature type="chain" id="PRO_5042586882" evidence="2">
    <location>
        <begin position="22"/>
        <end position="165"/>
    </location>
</feature>
<reference evidence="4" key="1">
    <citation type="submission" date="2025-08" db="UniProtKB">
        <authorList>
            <consortium name="RefSeq"/>
        </authorList>
    </citation>
    <scope>IDENTIFICATION</scope>
</reference>
<gene>
    <name evidence="4" type="primary">LOC107268429</name>
</gene>
<dbReference type="RefSeq" id="XP_015596675.1">
    <property type="nucleotide sequence ID" value="XM_015741189.2"/>
</dbReference>